<dbReference type="EMBL" id="AOMA01000063">
    <property type="protein sequence ID" value="EMA41773.1"/>
    <property type="molecule type" value="Genomic_DNA"/>
</dbReference>
<dbReference type="AlphaFoldDB" id="M0M8U9"/>
<evidence type="ECO:0000313" key="2">
    <source>
        <dbReference type="EMBL" id="EMA41773.1"/>
    </source>
</evidence>
<evidence type="ECO:0000313" key="3">
    <source>
        <dbReference type="Proteomes" id="UP000011607"/>
    </source>
</evidence>
<sequence>MEGDGLEASGELDELPLGIGGIREVAVLQSEDGVSDRPAGNDAVVREDDERSSDENPPDVPPDTAPDLSQGSDRIPFGVSADDELSEMCIRDRGSRPAVRGWCI</sequence>
<name>M0M8U9_9EURY</name>
<keyword evidence="3" id="KW-1185">Reference proteome</keyword>
<protein>
    <submittedName>
        <fullName evidence="2">Uncharacterized protein</fullName>
    </submittedName>
</protein>
<feature type="region of interest" description="Disordered" evidence="1">
    <location>
        <begin position="30"/>
        <end position="80"/>
    </location>
</feature>
<reference evidence="2 3" key="1">
    <citation type="journal article" date="2014" name="PLoS Genet.">
        <title>Phylogenetically driven sequencing of extremely halophilic archaea reveals strategies for static and dynamic osmo-response.</title>
        <authorList>
            <person name="Becker E.A."/>
            <person name="Seitzer P.M."/>
            <person name="Tritt A."/>
            <person name="Larsen D."/>
            <person name="Krusor M."/>
            <person name="Yao A.I."/>
            <person name="Wu D."/>
            <person name="Madern D."/>
            <person name="Eisen J.A."/>
            <person name="Darling A.E."/>
            <person name="Facciotti M.T."/>
        </authorList>
    </citation>
    <scope>NUCLEOTIDE SEQUENCE [LARGE SCALE GENOMIC DNA]</scope>
    <source>
        <strain evidence="2 3">JCM 10879</strain>
    </source>
</reference>
<proteinExistence type="predicted"/>
<dbReference type="Proteomes" id="UP000011607">
    <property type="component" value="Unassembled WGS sequence"/>
</dbReference>
<evidence type="ECO:0000256" key="1">
    <source>
        <dbReference type="SAM" id="MobiDB-lite"/>
    </source>
</evidence>
<gene>
    <name evidence="2" type="ORF">C446_05640</name>
</gene>
<comment type="caution">
    <text evidence="2">The sequence shown here is derived from an EMBL/GenBank/DDBJ whole genome shotgun (WGS) entry which is preliminary data.</text>
</comment>
<organism evidence="2 3">
    <name type="scientific">Halobiforma nitratireducens JCM 10879</name>
    <dbReference type="NCBI Taxonomy" id="1227454"/>
    <lineage>
        <taxon>Archaea</taxon>
        <taxon>Methanobacteriati</taxon>
        <taxon>Methanobacteriota</taxon>
        <taxon>Stenosarchaea group</taxon>
        <taxon>Halobacteria</taxon>
        <taxon>Halobacteriales</taxon>
        <taxon>Natrialbaceae</taxon>
        <taxon>Halobiforma</taxon>
    </lineage>
</organism>
<accession>M0M8U9</accession>